<keyword evidence="1" id="KW-0732">Signal</keyword>
<evidence type="ECO:0000313" key="2">
    <source>
        <dbReference type="EMBL" id="JAH43392.1"/>
    </source>
</evidence>
<organism evidence="2">
    <name type="scientific">Anguilla anguilla</name>
    <name type="common">European freshwater eel</name>
    <name type="synonym">Muraena anguilla</name>
    <dbReference type="NCBI Taxonomy" id="7936"/>
    <lineage>
        <taxon>Eukaryota</taxon>
        <taxon>Metazoa</taxon>
        <taxon>Chordata</taxon>
        <taxon>Craniata</taxon>
        <taxon>Vertebrata</taxon>
        <taxon>Euteleostomi</taxon>
        <taxon>Actinopterygii</taxon>
        <taxon>Neopterygii</taxon>
        <taxon>Teleostei</taxon>
        <taxon>Anguilliformes</taxon>
        <taxon>Anguillidae</taxon>
        <taxon>Anguilla</taxon>
    </lineage>
</organism>
<accession>A0A0E9SQ79</accession>
<name>A0A0E9SQ79_ANGAN</name>
<feature type="signal peptide" evidence="1">
    <location>
        <begin position="1"/>
        <end position="17"/>
    </location>
</feature>
<sequence length="44" mass="5003">MGTVWVCWVGACWVCCGREIIEFTAKSIASYLKLLNFNFKSQKA</sequence>
<reference evidence="2" key="1">
    <citation type="submission" date="2014-11" db="EMBL/GenBank/DDBJ databases">
        <authorList>
            <person name="Amaro Gonzalez C."/>
        </authorList>
    </citation>
    <scope>NUCLEOTIDE SEQUENCE</scope>
</reference>
<evidence type="ECO:0000256" key="1">
    <source>
        <dbReference type="SAM" id="SignalP"/>
    </source>
</evidence>
<reference evidence="2" key="2">
    <citation type="journal article" date="2015" name="Fish Shellfish Immunol.">
        <title>Early steps in the European eel (Anguilla anguilla)-Vibrio vulnificus interaction in the gills: Role of the RtxA13 toxin.</title>
        <authorList>
            <person name="Callol A."/>
            <person name="Pajuelo D."/>
            <person name="Ebbesson L."/>
            <person name="Teles M."/>
            <person name="MacKenzie S."/>
            <person name="Amaro C."/>
        </authorList>
    </citation>
    <scope>NUCLEOTIDE SEQUENCE</scope>
</reference>
<proteinExistence type="predicted"/>
<dbReference type="AlphaFoldDB" id="A0A0E9SQ79"/>
<protein>
    <submittedName>
        <fullName evidence="2">Uncharacterized protein</fullName>
    </submittedName>
</protein>
<dbReference type="EMBL" id="GBXM01065185">
    <property type="protein sequence ID" value="JAH43392.1"/>
    <property type="molecule type" value="Transcribed_RNA"/>
</dbReference>
<feature type="chain" id="PRO_5002433008" evidence="1">
    <location>
        <begin position="18"/>
        <end position="44"/>
    </location>
</feature>